<evidence type="ECO:0000256" key="1">
    <source>
        <dbReference type="ARBA" id="ARBA00004323"/>
    </source>
</evidence>
<name>U5EYY4_9DIPT</name>
<keyword evidence="3 10" id="KW-0328">Glycosyltransferase</keyword>
<feature type="transmembrane region" description="Helical" evidence="10">
    <location>
        <begin position="12"/>
        <end position="34"/>
    </location>
</feature>
<dbReference type="InterPro" id="IPR002659">
    <property type="entry name" value="Glyco_trans_31"/>
</dbReference>
<keyword evidence="9 10" id="KW-0472">Membrane</keyword>
<dbReference type="GO" id="GO:0016758">
    <property type="term" value="F:hexosyltransferase activity"/>
    <property type="evidence" value="ECO:0007669"/>
    <property type="project" value="InterPro"/>
</dbReference>
<evidence type="ECO:0000256" key="6">
    <source>
        <dbReference type="ARBA" id="ARBA00022968"/>
    </source>
</evidence>
<dbReference type="GO" id="GO:0000139">
    <property type="term" value="C:Golgi membrane"/>
    <property type="evidence" value="ECO:0007669"/>
    <property type="project" value="UniProtKB-SubCell"/>
</dbReference>
<reference evidence="11" key="1">
    <citation type="journal article" date="2014" name="Insect Biochem. Mol. Biol.">
        <title>An insight into the sialome of the frog biting fly, Corethrella appendiculata.</title>
        <authorList>
            <person name="Ribeiro J.M.C."/>
            <person name="Chagas A.C."/>
            <person name="Pham V.M."/>
            <person name="Lounibos L.P."/>
            <person name="Calvo E."/>
        </authorList>
    </citation>
    <scope>NUCLEOTIDE SEQUENCE</scope>
    <source>
        <tissue evidence="11">Salivary glands</tissue>
    </source>
</reference>
<dbReference type="GO" id="GO:0008194">
    <property type="term" value="F:UDP-glycosyltransferase activity"/>
    <property type="evidence" value="ECO:0007669"/>
    <property type="project" value="TreeGrafter"/>
</dbReference>
<evidence type="ECO:0000256" key="2">
    <source>
        <dbReference type="ARBA" id="ARBA00008661"/>
    </source>
</evidence>
<dbReference type="EMBL" id="GANO01000028">
    <property type="protein sequence ID" value="JAB59843.1"/>
    <property type="molecule type" value="mRNA"/>
</dbReference>
<dbReference type="AlphaFoldDB" id="U5EYY4"/>
<proteinExistence type="evidence at transcript level"/>
<keyword evidence="5 10" id="KW-0812">Transmembrane</keyword>
<evidence type="ECO:0000256" key="5">
    <source>
        <dbReference type="ARBA" id="ARBA00022692"/>
    </source>
</evidence>
<dbReference type="PANTHER" id="PTHR11214">
    <property type="entry name" value="BETA-1,3-N-ACETYLGLUCOSAMINYLTRANSFERASE"/>
    <property type="match status" value="1"/>
</dbReference>
<dbReference type="EC" id="2.4.1.-" evidence="10"/>
<evidence type="ECO:0000256" key="10">
    <source>
        <dbReference type="RuleBase" id="RU363063"/>
    </source>
</evidence>
<evidence type="ECO:0000313" key="11">
    <source>
        <dbReference type="EMBL" id="JAB59843.1"/>
    </source>
</evidence>
<evidence type="ECO:0000256" key="4">
    <source>
        <dbReference type="ARBA" id="ARBA00022679"/>
    </source>
</evidence>
<evidence type="ECO:0000256" key="9">
    <source>
        <dbReference type="ARBA" id="ARBA00023136"/>
    </source>
</evidence>
<dbReference type="PANTHER" id="PTHR11214:SF349">
    <property type="entry name" value="BETA-1,3-GALACTOSYLTRANSFERASE BRN"/>
    <property type="match status" value="1"/>
</dbReference>
<comment type="subcellular location">
    <subcellularLocation>
        <location evidence="1 10">Golgi apparatus membrane</location>
        <topology evidence="1 10">Single-pass type II membrane protein</topology>
    </subcellularLocation>
</comment>
<comment type="similarity">
    <text evidence="2 10">Belongs to the glycosyltransferase 31 family.</text>
</comment>
<evidence type="ECO:0000256" key="3">
    <source>
        <dbReference type="ARBA" id="ARBA00022676"/>
    </source>
</evidence>
<dbReference type="Pfam" id="PF01762">
    <property type="entry name" value="Galactosyl_T"/>
    <property type="match status" value="2"/>
</dbReference>
<keyword evidence="4 11" id="KW-0808">Transferase</keyword>
<accession>U5EYY4</accession>
<evidence type="ECO:0000256" key="8">
    <source>
        <dbReference type="ARBA" id="ARBA00023034"/>
    </source>
</evidence>
<protein>
    <recommendedName>
        <fullName evidence="10">Hexosyltransferase</fullName>
        <ecNumber evidence="10">2.4.1.-</ecNumber>
    </recommendedName>
</protein>
<keyword evidence="8 10" id="KW-0333">Golgi apparatus</keyword>
<dbReference type="Gene3D" id="3.90.550.50">
    <property type="match status" value="1"/>
</dbReference>
<keyword evidence="6 10" id="KW-0735">Signal-anchor</keyword>
<sequence>MLPRICSKLKIKYCFSTILLIYLLDFFGIFTHLFELNFDKTFNYPINGDILTYVYQLRNGQRPDKEPINLYNYDFLLNAEDKCKDDDRNISPKIMFIVKSALENFDKRNAIRHTWGYERRFSDVNIRTVFSSGRSANPRDNVQKLIDLESQSYHDIVQSDFIDTYHNNTIKTIMGFKWCITYCPRAKFYMFVDDDYYVSAKNLLKYIRNPVNYPEYLEEADEALRKLARRLNSNQNQSDAQLNNDYRLRNMRQIGLDMELPGDVKLFSGFVFQSAPHRHRSSKWYVSLGEYPWHMWPTYVTAGAFLLSHEALFDMYYASMFTKHFRFDDIFLGIVALKTGIEPLHSDEFHFHKLAFLGPPSYKYVLASHGYTDPEEMTKTWSEIRAAGYA</sequence>
<keyword evidence="7 10" id="KW-1133">Transmembrane helix</keyword>
<evidence type="ECO:0000256" key="7">
    <source>
        <dbReference type="ARBA" id="ARBA00022989"/>
    </source>
</evidence>
<dbReference type="GO" id="GO:0006493">
    <property type="term" value="P:protein O-linked glycosylation"/>
    <property type="evidence" value="ECO:0007669"/>
    <property type="project" value="TreeGrafter"/>
</dbReference>
<organism evidence="11">
    <name type="scientific">Corethrella appendiculata</name>
    <dbReference type="NCBI Taxonomy" id="1370023"/>
    <lineage>
        <taxon>Eukaryota</taxon>
        <taxon>Metazoa</taxon>
        <taxon>Ecdysozoa</taxon>
        <taxon>Arthropoda</taxon>
        <taxon>Hexapoda</taxon>
        <taxon>Insecta</taxon>
        <taxon>Pterygota</taxon>
        <taxon>Neoptera</taxon>
        <taxon>Endopterygota</taxon>
        <taxon>Diptera</taxon>
        <taxon>Nematocera</taxon>
        <taxon>Culicoidea</taxon>
        <taxon>Chaoboridae</taxon>
        <taxon>Corethrella</taxon>
    </lineage>
</organism>